<dbReference type="KEGG" id="kmn:HW532_21350"/>
<dbReference type="EMBL" id="CP058214">
    <property type="protein sequence ID" value="QPC45455.1"/>
    <property type="molecule type" value="Genomic_DNA"/>
</dbReference>
<dbReference type="InterPro" id="IPR036249">
    <property type="entry name" value="Thioredoxin-like_sf"/>
</dbReference>
<dbReference type="Gene3D" id="1.20.1050.10">
    <property type="match status" value="1"/>
</dbReference>
<dbReference type="Pfam" id="PF13417">
    <property type="entry name" value="GST_N_3"/>
    <property type="match status" value="1"/>
</dbReference>
<dbReference type="InterPro" id="IPR040079">
    <property type="entry name" value="Glutathione_S-Trfase"/>
</dbReference>
<dbReference type="InterPro" id="IPR010987">
    <property type="entry name" value="Glutathione-S-Trfase_C-like"/>
</dbReference>
<dbReference type="SFLD" id="SFLDS00019">
    <property type="entry name" value="Glutathione_Transferase_(cytos"/>
    <property type="match status" value="1"/>
</dbReference>
<protein>
    <submittedName>
        <fullName evidence="3">Glutathione S-transferase family protein</fullName>
    </submittedName>
</protein>
<dbReference type="SUPFAM" id="SSF52833">
    <property type="entry name" value="Thioredoxin-like"/>
    <property type="match status" value="1"/>
</dbReference>
<dbReference type="InterPro" id="IPR036282">
    <property type="entry name" value="Glutathione-S-Trfase_C_sf"/>
</dbReference>
<gene>
    <name evidence="3" type="ORF">HW532_21350</name>
</gene>
<dbReference type="PROSITE" id="PS50404">
    <property type="entry name" value="GST_NTER"/>
    <property type="match status" value="1"/>
</dbReference>
<sequence length="223" mass="25145">MRLYSGPLSLFSRKVEIALYEKGLDFERVEVAFTQSEGYRPKAPEVIAANPKGQVPVLVDGDLTLFDSTVILEYLEEAHPVPPLYPSDPAEKARCRLVELDADEILLADVRRIMYRNEPPPADAGLRKTREEDGRRAMAAIGDHYRRLENRLGGKDHFCGTFSVADIAMFTTIHYAVRLNGPDLDRFPGLAAWYRRMGERSGIARVVEEIAEADRRLSWPLSA</sequence>
<proteinExistence type="predicted"/>
<feature type="domain" description="GST N-terminal" evidence="1">
    <location>
        <begin position="1"/>
        <end position="83"/>
    </location>
</feature>
<dbReference type="AlphaFoldDB" id="A0A7S8C8P0"/>
<evidence type="ECO:0000259" key="1">
    <source>
        <dbReference type="PROSITE" id="PS50404"/>
    </source>
</evidence>
<keyword evidence="3" id="KW-0808">Transferase</keyword>
<dbReference type="PROSITE" id="PS50405">
    <property type="entry name" value="GST_CTER"/>
    <property type="match status" value="1"/>
</dbReference>
<dbReference type="CDD" id="cd00570">
    <property type="entry name" value="GST_N_family"/>
    <property type="match status" value="1"/>
</dbReference>
<dbReference type="GO" id="GO:0016740">
    <property type="term" value="F:transferase activity"/>
    <property type="evidence" value="ECO:0007669"/>
    <property type="project" value="UniProtKB-KW"/>
</dbReference>
<dbReference type="SUPFAM" id="SSF47616">
    <property type="entry name" value="GST C-terminal domain-like"/>
    <property type="match status" value="1"/>
</dbReference>
<dbReference type="PANTHER" id="PTHR44051:SF8">
    <property type="entry name" value="GLUTATHIONE S-TRANSFERASE GSTA"/>
    <property type="match status" value="1"/>
</dbReference>
<dbReference type="PANTHER" id="PTHR44051">
    <property type="entry name" value="GLUTATHIONE S-TRANSFERASE-RELATED"/>
    <property type="match status" value="1"/>
</dbReference>
<feature type="domain" description="GST C-terminal" evidence="2">
    <location>
        <begin position="88"/>
        <end position="221"/>
    </location>
</feature>
<dbReference type="SFLD" id="SFLDG00358">
    <property type="entry name" value="Main_(cytGST)"/>
    <property type="match status" value="1"/>
</dbReference>
<evidence type="ECO:0000313" key="3">
    <source>
        <dbReference type="EMBL" id="QPC45455.1"/>
    </source>
</evidence>
<name>A0A7S8C8P0_9HYPH</name>
<dbReference type="CDD" id="cd00299">
    <property type="entry name" value="GST_C_family"/>
    <property type="match status" value="1"/>
</dbReference>
<dbReference type="InterPro" id="IPR004045">
    <property type="entry name" value="Glutathione_S-Trfase_N"/>
</dbReference>
<evidence type="ECO:0000313" key="4">
    <source>
        <dbReference type="Proteomes" id="UP000593594"/>
    </source>
</evidence>
<accession>A0A7S8C8P0</accession>
<organism evidence="3 4">
    <name type="scientific">Kaustia mangrovi</name>
    <dbReference type="NCBI Taxonomy" id="2593653"/>
    <lineage>
        <taxon>Bacteria</taxon>
        <taxon>Pseudomonadati</taxon>
        <taxon>Pseudomonadota</taxon>
        <taxon>Alphaproteobacteria</taxon>
        <taxon>Hyphomicrobiales</taxon>
        <taxon>Parvibaculaceae</taxon>
        <taxon>Kaustia</taxon>
    </lineage>
</organism>
<dbReference type="Proteomes" id="UP000593594">
    <property type="component" value="Chromosome"/>
</dbReference>
<reference evidence="3 4" key="1">
    <citation type="submission" date="2020-06" db="EMBL/GenBank/DDBJ databases">
        <title>Genome sequence of 2 isolates from Red Sea Mangroves.</title>
        <authorList>
            <person name="Sefrji F."/>
            <person name="Michoud G."/>
            <person name="Merlino G."/>
            <person name="Daffonchio D."/>
        </authorList>
    </citation>
    <scope>NUCLEOTIDE SEQUENCE [LARGE SCALE GENOMIC DNA]</scope>
    <source>
        <strain evidence="3 4">R1DC25</strain>
    </source>
</reference>
<keyword evidence="4" id="KW-1185">Reference proteome</keyword>
<dbReference type="Pfam" id="PF13410">
    <property type="entry name" value="GST_C_2"/>
    <property type="match status" value="1"/>
</dbReference>
<dbReference type="Gene3D" id="3.40.30.10">
    <property type="entry name" value="Glutaredoxin"/>
    <property type="match status" value="1"/>
</dbReference>
<evidence type="ECO:0000259" key="2">
    <source>
        <dbReference type="PROSITE" id="PS50405"/>
    </source>
</evidence>